<dbReference type="InterPro" id="IPR014044">
    <property type="entry name" value="CAP_dom"/>
</dbReference>
<evidence type="ECO:0000313" key="3">
    <source>
        <dbReference type="EMBL" id="MCW3785631.1"/>
    </source>
</evidence>
<sequence>MKYRLIIFFLLLSTLSYSQSLKTKETKVLSDLILTKINLLRVENNAGTLIIDSTLNLAAELQSNYMGRANRLTHRQRLKKYRTPFLRVAKFSKDFKLVGENILVTPSKKKSLKQKDLEVIAEEMFQGWKNSPEHFKNMIHPDYVLTGFSFSSSQDKKIYATNVFGTKGIRIKNQLSENAFGIKSNKSGCDEYLADKRNIITHLGNSFQIYDNEIRMYFHNKDLLKKIIKNEKDGIAIDVVTRSQFICDGANILDMSDIYDGIMLKPKYTNDIFSNNEAQNIHRLITTLGKVPSSFQGENIKPSLIYIKDGKVCDYAVPALVPSASYSLIDVPLKIKEMKNNPFYKKGIVYSKTYFFDFERDECIPVTPIKLDDTKGKLKSITINSYSSIEGDSLRNITLQNKRAAIIKSSIAKKLKQGINIPATIHSNENWDEMYFQLKLLGLDSIAKLERNLIRDFVVADTIHNWDSLLYIQRRSHATIEYEGLLNLKDSSYYEQNLYTAINAKNWNIASNAMAKMYEEDLSGLPLFTPYIFNEILIHKELVQNSSALLCNCFFFNTEKSVRFLQHWLTQAETLDAETKYNLSVLYCNVISNILDEWDLSTDVFLKIIPPNIVNEIIKSFEGDNNYNQLILNYHLTAMDYYGQINDQYGMMKSFNYIESYFNNIELNIEDDVALCLFFNRWSRFDLTIEHLFKRMYQKDFTEDAAFLLAQTCMAYPHKLSESDNIKTTQRAYSFNKKRWCSWINYDFQNLRFDDIKEIYCKECQTEE</sequence>
<dbReference type="InterPro" id="IPR035940">
    <property type="entry name" value="CAP_sf"/>
</dbReference>
<keyword evidence="1" id="KW-0732">Signal</keyword>
<gene>
    <name evidence="3" type="ORF">OM075_04095</name>
</gene>
<dbReference type="Gene3D" id="3.40.33.10">
    <property type="entry name" value="CAP"/>
    <property type="match status" value="1"/>
</dbReference>
<dbReference type="AlphaFoldDB" id="A0AAE3M292"/>
<dbReference type="CDD" id="cd05379">
    <property type="entry name" value="CAP_bacterial"/>
    <property type="match status" value="1"/>
</dbReference>
<feature type="domain" description="SCP" evidence="2">
    <location>
        <begin position="35"/>
        <end position="157"/>
    </location>
</feature>
<protein>
    <submittedName>
        <fullName evidence="3">CAP domain-containing protein</fullName>
    </submittedName>
</protein>
<dbReference type="EMBL" id="JAPDPJ010000005">
    <property type="protein sequence ID" value="MCW3785631.1"/>
    <property type="molecule type" value="Genomic_DNA"/>
</dbReference>
<evidence type="ECO:0000259" key="2">
    <source>
        <dbReference type="Pfam" id="PF00188"/>
    </source>
</evidence>
<dbReference type="SUPFAM" id="SSF55797">
    <property type="entry name" value="PR-1-like"/>
    <property type="match status" value="1"/>
</dbReference>
<dbReference type="PANTHER" id="PTHR31157:SF1">
    <property type="entry name" value="SCP DOMAIN-CONTAINING PROTEIN"/>
    <property type="match status" value="1"/>
</dbReference>
<dbReference type="PANTHER" id="PTHR31157">
    <property type="entry name" value="SCP DOMAIN-CONTAINING PROTEIN"/>
    <property type="match status" value="1"/>
</dbReference>
<dbReference type="RefSeq" id="WP_301189203.1">
    <property type="nucleotide sequence ID" value="NZ_JAPDPJ010000005.1"/>
</dbReference>
<evidence type="ECO:0000256" key="1">
    <source>
        <dbReference type="SAM" id="SignalP"/>
    </source>
</evidence>
<proteinExistence type="predicted"/>
<reference evidence="3" key="1">
    <citation type="submission" date="2022-10" db="EMBL/GenBank/DDBJ databases">
        <authorList>
            <person name="Yu W.X."/>
        </authorList>
    </citation>
    <scope>NUCLEOTIDE SEQUENCE</scope>
    <source>
        <strain evidence="3">AAT</strain>
    </source>
</reference>
<evidence type="ECO:0000313" key="4">
    <source>
        <dbReference type="Proteomes" id="UP001209229"/>
    </source>
</evidence>
<organism evidence="3 4">
    <name type="scientific">Plebeiibacterium sediminum</name>
    <dbReference type="NCBI Taxonomy" id="2992112"/>
    <lineage>
        <taxon>Bacteria</taxon>
        <taxon>Pseudomonadati</taxon>
        <taxon>Bacteroidota</taxon>
        <taxon>Bacteroidia</taxon>
        <taxon>Marinilabiliales</taxon>
        <taxon>Marinilabiliaceae</taxon>
        <taxon>Plebeiibacterium</taxon>
    </lineage>
</organism>
<keyword evidence="4" id="KW-1185">Reference proteome</keyword>
<accession>A0AAE3M292</accession>
<comment type="caution">
    <text evidence="3">The sequence shown here is derived from an EMBL/GenBank/DDBJ whole genome shotgun (WGS) entry which is preliminary data.</text>
</comment>
<feature type="signal peptide" evidence="1">
    <location>
        <begin position="1"/>
        <end position="18"/>
    </location>
</feature>
<feature type="chain" id="PRO_5042012873" evidence="1">
    <location>
        <begin position="19"/>
        <end position="768"/>
    </location>
</feature>
<dbReference type="Proteomes" id="UP001209229">
    <property type="component" value="Unassembled WGS sequence"/>
</dbReference>
<dbReference type="Pfam" id="PF00188">
    <property type="entry name" value="CAP"/>
    <property type="match status" value="1"/>
</dbReference>
<name>A0AAE3M292_9BACT</name>